<evidence type="ECO:0000256" key="3">
    <source>
        <dbReference type="ARBA" id="ARBA00007726"/>
    </source>
</evidence>
<evidence type="ECO:0000256" key="15">
    <source>
        <dbReference type="ARBA" id="ARBA00023204"/>
    </source>
</evidence>
<evidence type="ECO:0000256" key="7">
    <source>
        <dbReference type="ARBA" id="ARBA00022741"/>
    </source>
</evidence>
<dbReference type="Gene3D" id="1.25.40.240">
    <property type="entry name" value="Ku, C-terminal domain"/>
    <property type="match status" value="1"/>
</dbReference>
<dbReference type="GO" id="GO:0043564">
    <property type="term" value="C:Ku70:Ku80 complex"/>
    <property type="evidence" value="ECO:0007669"/>
    <property type="project" value="InterPro"/>
</dbReference>
<evidence type="ECO:0000256" key="13">
    <source>
        <dbReference type="ARBA" id="ARBA00023125"/>
    </source>
</evidence>
<dbReference type="Gene3D" id="1.10.1600.10">
    <property type="match status" value="1"/>
</dbReference>
<evidence type="ECO:0000256" key="10">
    <source>
        <dbReference type="ARBA" id="ARBA00022806"/>
    </source>
</evidence>
<dbReference type="EC" id="3.6.4.12" evidence="4"/>
<evidence type="ECO:0000256" key="2">
    <source>
        <dbReference type="ARBA" id="ARBA00004574"/>
    </source>
</evidence>
<keyword evidence="22" id="KW-1185">Reference proteome</keyword>
<dbReference type="InterPro" id="IPR014893">
    <property type="entry name" value="Ku_PK_bind"/>
</dbReference>
<keyword evidence="12" id="KW-0779">Telomere</keyword>
<dbReference type="PROSITE" id="PS50234">
    <property type="entry name" value="VWFA"/>
    <property type="match status" value="1"/>
</dbReference>
<dbReference type="Gene3D" id="3.40.50.410">
    <property type="entry name" value="von Willebrand factor, type A domain"/>
    <property type="match status" value="1"/>
</dbReference>
<evidence type="ECO:0000256" key="17">
    <source>
        <dbReference type="ARBA" id="ARBA00024890"/>
    </source>
</evidence>
<keyword evidence="9" id="KW-0378">Hydrolase</keyword>
<dbReference type="GO" id="GO:0003678">
    <property type="term" value="F:DNA helicase activity"/>
    <property type="evidence" value="ECO:0007669"/>
    <property type="project" value="UniProtKB-EC"/>
</dbReference>
<dbReference type="SUPFAM" id="SSF101420">
    <property type="entry name" value="C-terminal domain of Ku80"/>
    <property type="match status" value="1"/>
</dbReference>
<dbReference type="InterPro" id="IPR005161">
    <property type="entry name" value="Ku_N"/>
</dbReference>
<dbReference type="EMBL" id="VIGI01000008">
    <property type="protein sequence ID" value="KAB8296878.1"/>
    <property type="molecule type" value="Genomic_DNA"/>
</dbReference>
<evidence type="ECO:0000256" key="12">
    <source>
        <dbReference type="ARBA" id="ARBA00022895"/>
    </source>
</evidence>
<gene>
    <name evidence="21" type="ORF">EYC80_002287</name>
</gene>
<dbReference type="Gene3D" id="2.40.290.10">
    <property type="match status" value="1"/>
</dbReference>
<proteinExistence type="inferred from homology"/>
<dbReference type="SUPFAM" id="SSF100939">
    <property type="entry name" value="SPOC domain-like"/>
    <property type="match status" value="1"/>
</dbReference>
<evidence type="ECO:0000256" key="14">
    <source>
        <dbReference type="ARBA" id="ARBA00023172"/>
    </source>
</evidence>
<dbReference type="GO" id="GO:0006303">
    <property type="term" value="P:double-strand break repair via nonhomologous end joining"/>
    <property type="evidence" value="ECO:0007669"/>
    <property type="project" value="InterPro"/>
</dbReference>
<evidence type="ECO:0000256" key="16">
    <source>
        <dbReference type="ARBA" id="ARBA00023242"/>
    </source>
</evidence>
<dbReference type="PIRSF" id="PIRSF016570">
    <property type="entry name" value="Ku80"/>
    <property type="match status" value="1"/>
</dbReference>
<dbReference type="InterPro" id="IPR006164">
    <property type="entry name" value="DNA_bd_Ku70/Ku80"/>
</dbReference>
<keyword evidence="13" id="KW-0238">DNA-binding</keyword>
<accession>A0A5N6K3C0</accession>
<keyword evidence="7" id="KW-0547">Nucleotide-binding</keyword>
<dbReference type="GO" id="GO:0000781">
    <property type="term" value="C:chromosome, telomeric region"/>
    <property type="evidence" value="ECO:0007669"/>
    <property type="project" value="UniProtKB-SubCell"/>
</dbReference>
<feature type="domain" description="VWFA" evidence="20">
    <location>
        <begin position="6"/>
        <end position="219"/>
    </location>
</feature>
<dbReference type="FunFam" id="1.10.1600.10:FF:000002">
    <property type="entry name" value="X-ray repair cross-complementing protein 5"/>
    <property type="match status" value="1"/>
</dbReference>
<dbReference type="OrthoDB" id="30826at2759"/>
<dbReference type="Pfam" id="PF03731">
    <property type="entry name" value="Ku_N"/>
    <property type="match status" value="1"/>
</dbReference>
<comment type="similarity">
    <text evidence="3">Belongs to the ku80 family.</text>
</comment>
<dbReference type="GO" id="GO:0003690">
    <property type="term" value="F:double-stranded DNA binding"/>
    <property type="evidence" value="ECO:0007669"/>
    <property type="project" value="TreeGrafter"/>
</dbReference>
<dbReference type="InterPro" id="IPR024193">
    <property type="entry name" value="Ku80"/>
</dbReference>
<protein>
    <recommendedName>
        <fullName evidence="5">ATP-dependent DNA helicase II subunit 2</fullName>
        <ecNumber evidence="4">3.6.4.12</ecNumber>
    </recommendedName>
    <alternativeName>
        <fullName evidence="18">ATP-dependent DNA helicase II subunit Ku80</fullName>
    </alternativeName>
</protein>
<dbReference type="AlphaFoldDB" id="A0A5N6K3C0"/>
<dbReference type="Proteomes" id="UP000326757">
    <property type="component" value="Unassembled WGS sequence"/>
</dbReference>
<name>A0A5N6K3C0_MONLA</name>
<dbReference type="GO" id="GO:0005524">
    <property type="term" value="F:ATP binding"/>
    <property type="evidence" value="ECO:0007669"/>
    <property type="project" value="UniProtKB-KW"/>
</dbReference>
<evidence type="ECO:0000256" key="8">
    <source>
        <dbReference type="ARBA" id="ARBA00022763"/>
    </source>
</evidence>
<comment type="caution">
    <text evidence="21">The sequence shown here is derived from an EMBL/GenBank/DDBJ whole genome shotgun (WGS) entry which is preliminary data.</text>
</comment>
<dbReference type="PANTHER" id="PTHR12604">
    <property type="entry name" value="KU AUTOANTIGEN DNA HELICASE"/>
    <property type="match status" value="1"/>
</dbReference>
<dbReference type="FunFam" id="3.40.50.410:FF:000073">
    <property type="entry name" value="ATP-dependent DNA helicase II subunit 2"/>
    <property type="match status" value="1"/>
</dbReference>
<dbReference type="InterPro" id="IPR036494">
    <property type="entry name" value="Ku_C_sf"/>
</dbReference>
<dbReference type="GO" id="GO:0000723">
    <property type="term" value="P:telomere maintenance"/>
    <property type="evidence" value="ECO:0007669"/>
    <property type="project" value="InterPro"/>
</dbReference>
<keyword evidence="14" id="KW-0233">DNA recombination</keyword>
<dbReference type="InterPro" id="IPR002035">
    <property type="entry name" value="VWF_A"/>
</dbReference>
<evidence type="ECO:0000256" key="9">
    <source>
        <dbReference type="ARBA" id="ARBA00022801"/>
    </source>
</evidence>
<keyword evidence="16" id="KW-0539">Nucleus</keyword>
<evidence type="ECO:0000256" key="11">
    <source>
        <dbReference type="ARBA" id="ARBA00022840"/>
    </source>
</evidence>
<comment type="subcellular location">
    <subcellularLocation>
        <location evidence="2">Chromosome</location>
        <location evidence="2">Telomere</location>
    </subcellularLocation>
    <subcellularLocation>
        <location evidence="1">Nucleus</location>
    </subcellularLocation>
</comment>
<dbReference type="SMART" id="SM00559">
    <property type="entry name" value="Ku78"/>
    <property type="match status" value="1"/>
</dbReference>
<dbReference type="InterPro" id="IPR016194">
    <property type="entry name" value="SPOC-like_C_dom_sf"/>
</dbReference>
<evidence type="ECO:0000256" key="1">
    <source>
        <dbReference type="ARBA" id="ARBA00004123"/>
    </source>
</evidence>
<reference evidence="21 22" key="1">
    <citation type="submission" date="2019-06" db="EMBL/GenBank/DDBJ databases">
        <title>Genome Sequence of the Brown Rot Fungal Pathogen Monilinia laxa.</title>
        <authorList>
            <person name="De Miccolis Angelini R.M."/>
            <person name="Landi L."/>
            <person name="Abate D."/>
            <person name="Pollastro S."/>
            <person name="Romanazzi G."/>
            <person name="Faretra F."/>
        </authorList>
    </citation>
    <scope>NUCLEOTIDE SEQUENCE [LARGE SCALE GENOMIC DNA]</scope>
    <source>
        <strain evidence="21 22">Mlax316</strain>
    </source>
</reference>
<keyword evidence="10" id="KW-0347">Helicase</keyword>
<dbReference type="InterPro" id="IPR036465">
    <property type="entry name" value="vWFA_dom_sf"/>
</dbReference>
<evidence type="ECO:0000256" key="19">
    <source>
        <dbReference type="ARBA" id="ARBA00047995"/>
    </source>
</evidence>
<evidence type="ECO:0000313" key="21">
    <source>
        <dbReference type="EMBL" id="KAB8296878.1"/>
    </source>
</evidence>
<dbReference type="GO" id="GO:0042162">
    <property type="term" value="F:telomeric DNA binding"/>
    <property type="evidence" value="ECO:0007669"/>
    <property type="project" value="InterPro"/>
</dbReference>
<comment type="function">
    <text evidence="17">Single-stranded DNA-dependent ATP-dependent helicase. Involved in non-homologous end joining (NHEJ) DNA double strand break repair. DNA-binding is sequence-independent but has a high affinity to nicks in double-stranded DNA and to the ends of duplex DNA. Binds to naturally occurring chromosomal ends, and therefore provides chromosomal end protection. Required also for telomere recombination to repair telomeric ends in the absence of telomerase. KU70, of the KU70/KU80 heterodimer, binds to the stem loop of TLC1, the RNA component of telomerase. Involved in telomere maintenance. Interacts with telomeric repeats and subtelomeric sequences thereby controlling telomere length and protecting against subtelomeric rearrangement. Maintains telomeric chromatin, which is involved in silencing the expression of genes located at the telomere. Required for mating-type switching.</text>
</comment>
<dbReference type="GO" id="GO:0016787">
    <property type="term" value="F:hydrolase activity"/>
    <property type="evidence" value="ECO:0007669"/>
    <property type="project" value="UniProtKB-KW"/>
</dbReference>
<evidence type="ECO:0000259" key="20">
    <source>
        <dbReference type="PROSITE" id="PS50234"/>
    </source>
</evidence>
<keyword evidence="15" id="KW-0234">DNA repair</keyword>
<dbReference type="Pfam" id="PF08785">
    <property type="entry name" value="Ku_PK_bind"/>
    <property type="match status" value="1"/>
</dbReference>
<keyword evidence="11" id="KW-0067">ATP-binding</keyword>
<evidence type="ECO:0000256" key="4">
    <source>
        <dbReference type="ARBA" id="ARBA00012551"/>
    </source>
</evidence>
<dbReference type="GO" id="GO:0003684">
    <property type="term" value="F:damaged DNA binding"/>
    <property type="evidence" value="ECO:0007669"/>
    <property type="project" value="InterPro"/>
</dbReference>
<evidence type="ECO:0000256" key="5">
    <source>
        <dbReference type="ARBA" id="ARBA00021792"/>
    </source>
</evidence>
<evidence type="ECO:0000313" key="22">
    <source>
        <dbReference type="Proteomes" id="UP000326757"/>
    </source>
</evidence>
<keyword evidence="6" id="KW-0158">Chromosome</keyword>
<keyword evidence="8" id="KW-0227">DNA damage</keyword>
<dbReference type="GO" id="GO:0006310">
    <property type="term" value="P:DNA recombination"/>
    <property type="evidence" value="ECO:0007669"/>
    <property type="project" value="UniProtKB-KW"/>
</dbReference>
<dbReference type="SUPFAM" id="SSF53300">
    <property type="entry name" value="vWA-like"/>
    <property type="match status" value="1"/>
</dbReference>
<sequence length="742" mass="83055">MSEKQATVYVVDLGKSLGDRHNGRVETDLEYSMRYVWDKITLAMSSDRKTDGVGVVAFRTDDTKNDLHAGGGEGYENISVLKPLGQFQMDQLEEMKQIIKPSGTDAGDAISAVVVAMEMIKEFTTLKTGKLGKFARKIVLITDGNGFMDGEALDEIAKEINNNAIRLVVIGVDFDDAEYGFKEEDKDLVKAGNEKLLRYLTENCADGMFATTEEAIEALATPVIKVTREYKTFEGQLTLGDPVKYPETAVSIDVARYFKTHQAKPVSARSFVDRVIDGPIDMNLPDSGDLSSVKQSRTYQVNDPAAPGGKRDVERDALERGYEYGSSIVPINPSEEDVTKLQTLKNFSIIGFVPNDYERYLNMGEACITIPQKTNEKARMALSSFVHALHELESCAVARLVKKDKSDPQIVLLSPFIEPDLEGLVDVPLPFAEDIRSYRFAPLDKVFNSAGSLMEKHKNLPNKDLKAAMSDFVDSLDLSTAGKDNEGKPAEYMVIEDTYSPVLHRISQAIRRRAVKPDEGISPPPDVLTKWSRPPAELIDKSMTNLETLIKTSDVKKVPATTKAKRDREVIKPLSGLDVQTLLSRQKRQKITIENAIPEFKQALTATDSPEGVMKVTREMGDTVCALLKQSTGNSTWAQAGEYLRTMRTELIDLVEPDVYNNFIEKFKKQLHNEDLDRTFWFEFVRKNKLGLIHKGEAENTEKTEEDARQFYKLATKLPIIQPLFHNDLAIHRLLGLIHLLF</sequence>
<dbReference type="PANTHER" id="PTHR12604:SF4">
    <property type="entry name" value="X-RAY REPAIR CROSS-COMPLEMENTING PROTEIN 5"/>
    <property type="match status" value="1"/>
</dbReference>
<evidence type="ECO:0000256" key="6">
    <source>
        <dbReference type="ARBA" id="ARBA00022454"/>
    </source>
</evidence>
<organism evidence="21 22">
    <name type="scientific">Monilinia laxa</name>
    <name type="common">Brown rot fungus</name>
    <name type="synonym">Sclerotinia laxa</name>
    <dbReference type="NCBI Taxonomy" id="61186"/>
    <lineage>
        <taxon>Eukaryota</taxon>
        <taxon>Fungi</taxon>
        <taxon>Dikarya</taxon>
        <taxon>Ascomycota</taxon>
        <taxon>Pezizomycotina</taxon>
        <taxon>Leotiomycetes</taxon>
        <taxon>Helotiales</taxon>
        <taxon>Sclerotiniaceae</taxon>
        <taxon>Monilinia</taxon>
    </lineage>
</organism>
<evidence type="ECO:0000256" key="18">
    <source>
        <dbReference type="ARBA" id="ARBA00031847"/>
    </source>
</evidence>
<comment type="catalytic activity">
    <reaction evidence="19">
        <text>ATP + H2O = ADP + phosphate + H(+)</text>
        <dbReference type="Rhea" id="RHEA:13065"/>
        <dbReference type="ChEBI" id="CHEBI:15377"/>
        <dbReference type="ChEBI" id="CHEBI:15378"/>
        <dbReference type="ChEBI" id="CHEBI:30616"/>
        <dbReference type="ChEBI" id="CHEBI:43474"/>
        <dbReference type="ChEBI" id="CHEBI:456216"/>
        <dbReference type="EC" id="3.6.4.12"/>
    </reaction>
</comment>
<dbReference type="Pfam" id="PF02735">
    <property type="entry name" value="Ku"/>
    <property type="match status" value="1"/>
</dbReference>
<dbReference type="CDD" id="cd00873">
    <property type="entry name" value="KU80"/>
    <property type="match status" value="1"/>
</dbReference>